<reference evidence="1 2" key="1">
    <citation type="submission" date="2017-02" db="EMBL/GenBank/DDBJ databases">
        <authorList>
            <person name="Peterson S.W."/>
        </authorList>
    </citation>
    <scope>NUCLEOTIDE SEQUENCE [LARGE SCALE GENOMIC DNA]</scope>
    <source>
        <strain evidence="1 2">P15</strain>
    </source>
</reference>
<dbReference type="EMBL" id="FUZV01000001">
    <property type="protein sequence ID" value="SKC59765.1"/>
    <property type="molecule type" value="Genomic_DNA"/>
</dbReference>
<name>A0A1T5K8D6_9GAMM</name>
<keyword evidence="2" id="KW-1185">Reference proteome</keyword>
<proteinExistence type="predicted"/>
<evidence type="ECO:0000313" key="1">
    <source>
        <dbReference type="EMBL" id="SKC59765.1"/>
    </source>
</evidence>
<accession>A0A1T5K8D6</accession>
<dbReference type="RefSeq" id="WP_079723752.1">
    <property type="nucleotide sequence ID" value="NZ_BMCL01000002.1"/>
</dbReference>
<organism evidence="1 2">
    <name type="scientific">Pseudoxanthomonas indica</name>
    <dbReference type="NCBI Taxonomy" id="428993"/>
    <lineage>
        <taxon>Bacteria</taxon>
        <taxon>Pseudomonadati</taxon>
        <taxon>Pseudomonadota</taxon>
        <taxon>Gammaproteobacteria</taxon>
        <taxon>Lysobacterales</taxon>
        <taxon>Lysobacteraceae</taxon>
        <taxon>Pseudoxanthomonas</taxon>
    </lineage>
</organism>
<sequence length="135" mass="14587">MGAWGPGSFENDDAADFLADVTDSGDLALLREVIDNVLTSTEFVEAPDACQAIVAAEVIAAALGRPTAAALRQDHLTKWVARIRPGIEPALAQRAHNALARILAPNSELLELWEETDELAEWQASVKELMQQLQA</sequence>
<gene>
    <name evidence="1" type="ORF">SAMN06296058_1454</name>
</gene>
<dbReference type="InterPro" id="IPR025355">
    <property type="entry name" value="DUF4259"/>
</dbReference>
<dbReference type="STRING" id="428993.SAMN06296058_1454"/>
<protein>
    <recommendedName>
        <fullName evidence="3">DUF4259 domain-containing protein</fullName>
    </recommendedName>
</protein>
<dbReference type="AlphaFoldDB" id="A0A1T5K8D6"/>
<dbReference type="OrthoDB" id="7594887at2"/>
<evidence type="ECO:0000313" key="2">
    <source>
        <dbReference type="Proteomes" id="UP000190341"/>
    </source>
</evidence>
<dbReference type="Proteomes" id="UP000190341">
    <property type="component" value="Unassembled WGS sequence"/>
</dbReference>
<dbReference type="Pfam" id="PF14078">
    <property type="entry name" value="DUF4259"/>
    <property type="match status" value="1"/>
</dbReference>
<evidence type="ECO:0008006" key="3">
    <source>
        <dbReference type="Google" id="ProtNLM"/>
    </source>
</evidence>